<dbReference type="HOGENOM" id="CLU_3215625_0_0_10"/>
<gene>
    <name evidence="1" type="ORF">BD94_0167</name>
</gene>
<dbReference type="EMBL" id="CP007547">
    <property type="protein sequence ID" value="AIL43942.1"/>
    <property type="molecule type" value="Genomic_DNA"/>
</dbReference>
<evidence type="ECO:0000313" key="2">
    <source>
        <dbReference type="Proteomes" id="UP000028933"/>
    </source>
</evidence>
<dbReference type="STRING" id="1338011.BD94_0167"/>
<sequence length="44" mass="5325">MNIKENNLIKIVFIFLKKWFLTQNLDFTYALKPCQKILLLLLIK</sequence>
<protein>
    <submittedName>
        <fullName evidence="1">Uncharacterized protein</fullName>
    </submittedName>
</protein>
<dbReference type="AlphaFoldDB" id="A0A077E8R0"/>
<organism evidence="1 2">
    <name type="scientific">Elizabethkingia anophelis NUHP1</name>
    <dbReference type="NCBI Taxonomy" id="1338011"/>
    <lineage>
        <taxon>Bacteria</taxon>
        <taxon>Pseudomonadati</taxon>
        <taxon>Bacteroidota</taxon>
        <taxon>Flavobacteriia</taxon>
        <taxon>Flavobacteriales</taxon>
        <taxon>Weeksellaceae</taxon>
        <taxon>Elizabethkingia</taxon>
    </lineage>
</organism>
<dbReference type="Proteomes" id="UP000028933">
    <property type="component" value="Chromosome"/>
</dbReference>
<name>A0A077E8R0_9FLAO</name>
<reference evidence="1" key="2">
    <citation type="journal article" date="2015" name="Genome Biol. Evol.">
        <title>Complete Genome Sequence and Transcriptomic Analysis of the Novel Pathogen Elizabethkingia anophelis in Response to Oxidative Stress.</title>
        <authorList>
            <person name="Li Y."/>
            <person name="Liu Y."/>
            <person name="Chew S.C."/>
            <person name="Tay M."/>
            <person name="Salido M.M."/>
            <person name="Teo J."/>
            <person name="Lauro F.M."/>
            <person name="Givskov M."/>
            <person name="Yang L."/>
        </authorList>
    </citation>
    <scope>NUCLEOTIDE SEQUENCE</scope>
    <source>
        <strain evidence="1">NUHP1</strain>
    </source>
</reference>
<dbReference type="KEGG" id="eao:BD94_0167"/>
<reference evidence="1" key="1">
    <citation type="journal article" date="2013" name="Lancet">
        <title>First case of E anophelis outbreak in an intensive-care unit.</title>
        <authorList>
            <person name="Teo J."/>
            <person name="Tan S.Y."/>
            <person name="Tay M."/>
            <person name="Ding Y."/>
            <person name="Kjelleberg S."/>
            <person name="Givskov M."/>
            <person name="Lin R.T."/>
            <person name="Yang L."/>
        </authorList>
    </citation>
    <scope>NUCLEOTIDE SEQUENCE [LARGE SCALE GENOMIC DNA]</scope>
    <source>
        <strain evidence="1">NUHP1</strain>
    </source>
</reference>
<proteinExistence type="predicted"/>
<accession>A0A077E8R0</accession>
<evidence type="ECO:0000313" key="1">
    <source>
        <dbReference type="EMBL" id="AIL43942.1"/>
    </source>
</evidence>